<evidence type="ECO:0000256" key="9">
    <source>
        <dbReference type="ARBA" id="ARBA00022777"/>
    </source>
</evidence>
<evidence type="ECO:0000256" key="8">
    <source>
        <dbReference type="ARBA" id="ARBA00022741"/>
    </source>
</evidence>
<dbReference type="Pfam" id="PF06574">
    <property type="entry name" value="FAD_syn"/>
    <property type="match status" value="1"/>
</dbReference>
<keyword evidence="6 15" id="KW-0808">Transferase</keyword>
<keyword evidence="8 15" id="KW-0547">Nucleotide-binding</keyword>
<keyword evidence="4 15" id="KW-0285">Flavoprotein</keyword>
<dbReference type="PANTHER" id="PTHR22749">
    <property type="entry name" value="RIBOFLAVIN KINASE/FMN ADENYLYLTRANSFERASE"/>
    <property type="match status" value="1"/>
</dbReference>
<dbReference type="Gene3D" id="3.40.50.620">
    <property type="entry name" value="HUPs"/>
    <property type="match status" value="1"/>
</dbReference>
<dbReference type="EC" id="2.7.1.26" evidence="15"/>
<sequence>MEVIKDLSKWKIDSSTIITIGNFDGVHLGHQTIIKKVLSLAKEFNLKSGVVTFSPHPIKFFNKDIKLIMTERKKIKIFESLGIDYFFNLTFNESIANMDPEIFIREFLVKSLKASFIVVGYDYRFGRKRKGDYELLKMLETKYGYTAFKIPPVKIDDIIVSSTNIRSLLSKGDVELANKMLGRPFTLEGVVVKGDGYGRLLGYPTANLSVKNELIPANGIYATKTIINNKKYLSVTNIGIRPTLVNKNEVRVETHIFDFDEDIYDNFIEVEFHSYIREEKKFEDVNSLIKQIQKDCEKAKEILCR</sequence>
<dbReference type="HOGENOM" id="CLU_048437_0_2_0"/>
<dbReference type="InterPro" id="IPR015864">
    <property type="entry name" value="FAD_synthase"/>
</dbReference>
<evidence type="ECO:0000256" key="13">
    <source>
        <dbReference type="ARBA" id="ARBA00047880"/>
    </source>
</evidence>
<keyword evidence="11 15" id="KW-0067">ATP-binding</keyword>
<dbReference type="Proteomes" id="UP000001520">
    <property type="component" value="Chromosome"/>
</dbReference>
<dbReference type="SMART" id="SM00904">
    <property type="entry name" value="Flavokinase"/>
    <property type="match status" value="1"/>
</dbReference>
<dbReference type="STRING" id="639282.DEFDS_1953"/>
<dbReference type="InterPro" id="IPR002606">
    <property type="entry name" value="Riboflavin_kinase_bac"/>
</dbReference>
<evidence type="ECO:0000256" key="12">
    <source>
        <dbReference type="ARBA" id="ARBA00023268"/>
    </source>
</evidence>
<comment type="function">
    <text evidence="1">Catalyzes the phosphorylation of riboflavin to FMN followed by the adenylation of FMN to FAD.</text>
</comment>
<dbReference type="NCBIfam" id="NF004162">
    <property type="entry name" value="PRK05627.1-5"/>
    <property type="match status" value="1"/>
</dbReference>
<dbReference type="Gene3D" id="2.40.30.30">
    <property type="entry name" value="Riboflavin kinase-like"/>
    <property type="match status" value="1"/>
</dbReference>
<comment type="similarity">
    <text evidence="15">Belongs to the ribF family.</text>
</comment>
<protein>
    <recommendedName>
        <fullName evidence="15">Riboflavin biosynthesis protein</fullName>
    </recommendedName>
    <domain>
        <recommendedName>
            <fullName evidence="15">Riboflavin kinase</fullName>
            <ecNumber evidence="15">2.7.1.26</ecNumber>
        </recommendedName>
        <alternativeName>
            <fullName evidence="15">Flavokinase</fullName>
        </alternativeName>
    </domain>
    <domain>
        <recommendedName>
            <fullName evidence="15">FMN adenylyltransferase</fullName>
            <ecNumber evidence="15">2.7.7.2</ecNumber>
        </recommendedName>
        <alternativeName>
            <fullName evidence="15">FAD pyrophosphorylase</fullName>
        </alternativeName>
        <alternativeName>
            <fullName evidence="15">FAD synthase</fullName>
        </alternativeName>
    </domain>
</protein>
<dbReference type="FunFam" id="2.40.30.30:FF:000003">
    <property type="entry name" value="Riboflavin biosynthesis protein"/>
    <property type="match status" value="1"/>
</dbReference>
<dbReference type="GO" id="GO:0006747">
    <property type="term" value="P:FAD biosynthetic process"/>
    <property type="evidence" value="ECO:0007669"/>
    <property type="project" value="UniProtKB-UniRule"/>
</dbReference>
<evidence type="ECO:0000256" key="6">
    <source>
        <dbReference type="ARBA" id="ARBA00022679"/>
    </source>
</evidence>
<evidence type="ECO:0000313" key="17">
    <source>
        <dbReference type="EMBL" id="BAI81404.1"/>
    </source>
</evidence>
<dbReference type="KEGG" id="ddf:DEFDS_1953"/>
<dbReference type="GO" id="GO:0003919">
    <property type="term" value="F:FMN adenylyltransferase activity"/>
    <property type="evidence" value="ECO:0007669"/>
    <property type="project" value="UniProtKB-UniRule"/>
</dbReference>
<dbReference type="InterPro" id="IPR004821">
    <property type="entry name" value="Cyt_trans-like"/>
</dbReference>
<dbReference type="PANTHER" id="PTHR22749:SF6">
    <property type="entry name" value="RIBOFLAVIN KINASE"/>
    <property type="match status" value="1"/>
</dbReference>
<evidence type="ECO:0000256" key="11">
    <source>
        <dbReference type="ARBA" id="ARBA00022840"/>
    </source>
</evidence>
<comment type="catalytic activity">
    <reaction evidence="13 15">
        <text>riboflavin + ATP = FMN + ADP + H(+)</text>
        <dbReference type="Rhea" id="RHEA:14357"/>
        <dbReference type="ChEBI" id="CHEBI:15378"/>
        <dbReference type="ChEBI" id="CHEBI:30616"/>
        <dbReference type="ChEBI" id="CHEBI:57986"/>
        <dbReference type="ChEBI" id="CHEBI:58210"/>
        <dbReference type="ChEBI" id="CHEBI:456216"/>
        <dbReference type="EC" id="2.7.1.26"/>
    </reaction>
</comment>
<feature type="domain" description="Riboflavin kinase" evidence="16">
    <location>
        <begin position="180"/>
        <end position="304"/>
    </location>
</feature>
<evidence type="ECO:0000259" key="16">
    <source>
        <dbReference type="SMART" id="SM00904"/>
    </source>
</evidence>
<keyword evidence="9 15" id="KW-0418">Kinase</keyword>
<gene>
    <name evidence="17" type="primary">ribF</name>
    <name evidence="17" type="ordered locus">DEFDS_1953</name>
</gene>
<dbReference type="Pfam" id="PF01687">
    <property type="entry name" value="Flavokinase"/>
    <property type="match status" value="1"/>
</dbReference>
<dbReference type="NCBIfam" id="NF004160">
    <property type="entry name" value="PRK05627.1-3"/>
    <property type="match status" value="1"/>
</dbReference>
<dbReference type="NCBIfam" id="TIGR00083">
    <property type="entry name" value="ribF"/>
    <property type="match status" value="1"/>
</dbReference>
<dbReference type="InterPro" id="IPR023465">
    <property type="entry name" value="Riboflavin_kinase_dom_sf"/>
</dbReference>
<comment type="pathway">
    <text evidence="2 15">Cofactor biosynthesis; FAD biosynthesis; FAD from FMN: step 1/1.</text>
</comment>
<proteinExistence type="inferred from homology"/>
<dbReference type="GO" id="GO:0005524">
    <property type="term" value="F:ATP binding"/>
    <property type="evidence" value="ECO:0007669"/>
    <property type="project" value="UniProtKB-UniRule"/>
</dbReference>
<dbReference type="InterPro" id="IPR014729">
    <property type="entry name" value="Rossmann-like_a/b/a_fold"/>
</dbReference>
<evidence type="ECO:0000256" key="2">
    <source>
        <dbReference type="ARBA" id="ARBA00004726"/>
    </source>
</evidence>
<keyword evidence="5 15" id="KW-0288">FMN</keyword>
<dbReference type="eggNOG" id="COG0196">
    <property type="taxonomic scope" value="Bacteria"/>
</dbReference>
<dbReference type="InterPro" id="IPR015865">
    <property type="entry name" value="Riboflavin_kinase_bac/euk"/>
</dbReference>
<dbReference type="InterPro" id="IPR023468">
    <property type="entry name" value="Riboflavin_kinase"/>
</dbReference>
<keyword evidence="10 15" id="KW-0274">FAD</keyword>
<evidence type="ECO:0000256" key="15">
    <source>
        <dbReference type="PIRNR" id="PIRNR004491"/>
    </source>
</evidence>
<dbReference type="UniPathway" id="UPA00277">
    <property type="reaction ID" value="UER00407"/>
</dbReference>
<dbReference type="EMBL" id="AP011529">
    <property type="protein sequence ID" value="BAI81404.1"/>
    <property type="molecule type" value="Genomic_DNA"/>
</dbReference>
<dbReference type="EC" id="2.7.7.2" evidence="15"/>
<dbReference type="PIRSF" id="PIRSF004491">
    <property type="entry name" value="FAD_Synth"/>
    <property type="match status" value="1"/>
</dbReference>
<name>D3P9L4_DEFDS</name>
<evidence type="ECO:0000256" key="4">
    <source>
        <dbReference type="ARBA" id="ARBA00022630"/>
    </source>
</evidence>
<dbReference type="NCBIfam" id="TIGR00125">
    <property type="entry name" value="cyt_tran_rel"/>
    <property type="match status" value="1"/>
</dbReference>
<comment type="pathway">
    <text evidence="3 15">Cofactor biosynthesis; FMN biosynthesis; FMN from riboflavin (ATP route): step 1/1.</text>
</comment>
<evidence type="ECO:0000256" key="5">
    <source>
        <dbReference type="ARBA" id="ARBA00022643"/>
    </source>
</evidence>
<dbReference type="CDD" id="cd02064">
    <property type="entry name" value="FAD_synthetase_N"/>
    <property type="match status" value="1"/>
</dbReference>
<organism evidence="17 18">
    <name type="scientific">Deferribacter desulfuricans (strain DSM 14783 / JCM 11476 / NBRC 101012 / SSM1)</name>
    <dbReference type="NCBI Taxonomy" id="639282"/>
    <lineage>
        <taxon>Bacteria</taxon>
        <taxon>Pseudomonadati</taxon>
        <taxon>Deferribacterota</taxon>
        <taxon>Deferribacteres</taxon>
        <taxon>Deferribacterales</taxon>
        <taxon>Deferribacteraceae</taxon>
        <taxon>Deferribacter</taxon>
    </lineage>
</organism>
<dbReference type="SUPFAM" id="SSF52374">
    <property type="entry name" value="Nucleotidylyl transferase"/>
    <property type="match status" value="1"/>
</dbReference>
<dbReference type="AlphaFoldDB" id="D3P9L4"/>
<evidence type="ECO:0000256" key="10">
    <source>
        <dbReference type="ARBA" id="ARBA00022827"/>
    </source>
</evidence>
<dbReference type="OrthoDB" id="9803667at2"/>
<dbReference type="GO" id="GO:0008531">
    <property type="term" value="F:riboflavin kinase activity"/>
    <property type="evidence" value="ECO:0007669"/>
    <property type="project" value="UniProtKB-UniRule"/>
</dbReference>
<keyword evidence="18" id="KW-1185">Reference proteome</keyword>
<dbReference type="SUPFAM" id="SSF82114">
    <property type="entry name" value="Riboflavin kinase-like"/>
    <property type="match status" value="1"/>
</dbReference>
<evidence type="ECO:0000256" key="3">
    <source>
        <dbReference type="ARBA" id="ARBA00005201"/>
    </source>
</evidence>
<comment type="catalytic activity">
    <reaction evidence="14 15">
        <text>FMN + ATP + H(+) = FAD + diphosphate</text>
        <dbReference type="Rhea" id="RHEA:17237"/>
        <dbReference type="ChEBI" id="CHEBI:15378"/>
        <dbReference type="ChEBI" id="CHEBI:30616"/>
        <dbReference type="ChEBI" id="CHEBI:33019"/>
        <dbReference type="ChEBI" id="CHEBI:57692"/>
        <dbReference type="ChEBI" id="CHEBI:58210"/>
        <dbReference type="EC" id="2.7.7.2"/>
    </reaction>
</comment>
<dbReference type="GO" id="GO:0009398">
    <property type="term" value="P:FMN biosynthetic process"/>
    <property type="evidence" value="ECO:0007669"/>
    <property type="project" value="UniProtKB-UniRule"/>
</dbReference>
<dbReference type="RefSeq" id="WP_013008649.1">
    <property type="nucleotide sequence ID" value="NC_013939.1"/>
</dbReference>
<dbReference type="FunFam" id="3.40.50.620:FF:000021">
    <property type="entry name" value="Riboflavin biosynthesis protein"/>
    <property type="match status" value="1"/>
</dbReference>
<keyword evidence="7 15" id="KW-0548">Nucleotidyltransferase</keyword>
<dbReference type="UniPathway" id="UPA00276">
    <property type="reaction ID" value="UER00406"/>
</dbReference>
<accession>D3P9L4</accession>
<evidence type="ECO:0000256" key="7">
    <source>
        <dbReference type="ARBA" id="ARBA00022695"/>
    </source>
</evidence>
<evidence type="ECO:0000256" key="1">
    <source>
        <dbReference type="ARBA" id="ARBA00002121"/>
    </source>
</evidence>
<keyword evidence="12" id="KW-0511">Multifunctional enzyme</keyword>
<dbReference type="GO" id="GO:0009231">
    <property type="term" value="P:riboflavin biosynthetic process"/>
    <property type="evidence" value="ECO:0007669"/>
    <property type="project" value="InterPro"/>
</dbReference>
<evidence type="ECO:0000256" key="14">
    <source>
        <dbReference type="ARBA" id="ARBA00049494"/>
    </source>
</evidence>
<evidence type="ECO:0000313" key="18">
    <source>
        <dbReference type="Proteomes" id="UP000001520"/>
    </source>
</evidence>
<reference evidence="17 18" key="1">
    <citation type="journal article" date="2010" name="DNA Res.">
        <title>Bacterial lifestyle in a deep-sea hydrothermal vent chimney revealed by the genome sequence of the thermophilic bacterium Deferribacter desulfuricans SSM1.</title>
        <authorList>
            <person name="Takaki Y."/>
            <person name="Shimamura S."/>
            <person name="Nakagawa S."/>
            <person name="Fukuhara Y."/>
            <person name="Horikawa H."/>
            <person name="Ankai A."/>
            <person name="Harada T."/>
            <person name="Hosoyama A."/>
            <person name="Oguchi A."/>
            <person name="Fukui S."/>
            <person name="Fujita N."/>
            <person name="Takami H."/>
            <person name="Takai K."/>
        </authorList>
    </citation>
    <scope>NUCLEOTIDE SEQUENCE [LARGE SCALE GENOMIC DNA]</scope>
    <source>
        <strain evidence="18">DSM 14783 / JCM 11476 / NBRC 101012 / SSM1</strain>
    </source>
</reference>